<dbReference type="InterPro" id="IPR029058">
    <property type="entry name" value="AB_hydrolase_fold"/>
</dbReference>
<comment type="caution">
    <text evidence="1">The sequence shown here is derived from an EMBL/GenBank/DDBJ whole genome shotgun (WGS) entry which is preliminary data.</text>
</comment>
<dbReference type="PANTHER" id="PTHR31591:SF7">
    <property type="entry name" value="DUF1749-DOMAIN-CONTAINING PROTEIN"/>
    <property type="match status" value="1"/>
</dbReference>
<evidence type="ECO:0000313" key="1">
    <source>
        <dbReference type="EMBL" id="KAG9240769.1"/>
    </source>
</evidence>
<dbReference type="Proteomes" id="UP000887226">
    <property type="component" value="Unassembled WGS sequence"/>
</dbReference>
<dbReference type="InterPro" id="IPR013744">
    <property type="entry name" value="SidJ"/>
</dbReference>
<dbReference type="SUPFAM" id="SSF53474">
    <property type="entry name" value="alpha/beta-Hydrolases"/>
    <property type="match status" value="1"/>
</dbReference>
<name>A0A9P7YVJ9_9HELO</name>
<dbReference type="Gene3D" id="3.40.50.1820">
    <property type="entry name" value="alpha/beta hydrolase"/>
    <property type="match status" value="1"/>
</dbReference>
<reference evidence="1" key="1">
    <citation type="journal article" date="2021" name="IMA Fungus">
        <title>Genomic characterization of three marine fungi, including Emericellopsis atlantica sp. nov. with signatures of a generalist lifestyle and marine biomass degradation.</title>
        <authorList>
            <person name="Hagestad O.C."/>
            <person name="Hou L."/>
            <person name="Andersen J.H."/>
            <person name="Hansen E.H."/>
            <person name="Altermark B."/>
            <person name="Li C."/>
            <person name="Kuhnert E."/>
            <person name="Cox R.J."/>
            <person name="Crous P.W."/>
            <person name="Spatafora J.W."/>
            <person name="Lail K."/>
            <person name="Amirebrahimi M."/>
            <person name="Lipzen A."/>
            <person name="Pangilinan J."/>
            <person name="Andreopoulos W."/>
            <person name="Hayes R.D."/>
            <person name="Ng V."/>
            <person name="Grigoriev I.V."/>
            <person name="Jackson S.A."/>
            <person name="Sutton T.D.S."/>
            <person name="Dobson A.D.W."/>
            <person name="Rama T."/>
        </authorList>
    </citation>
    <scope>NUCLEOTIDE SEQUENCE</scope>
    <source>
        <strain evidence="1">TRa3180A</strain>
    </source>
</reference>
<evidence type="ECO:0000313" key="2">
    <source>
        <dbReference type="Proteomes" id="UP000887226"/>
    </source>
</evidence>
<protein>
    <submittedName>
        <fullName evidence="1">Uncharacterized protein</fullName>
    </submittedName>
</protein>
<dbReference type="AlphaFoldDB" id="A0A9P7YVJ9"/>
<accession>A0A9P7YVJ9</accession>
<organism evidence="1 2">
    <name type="scientific">Calycina marina</name>
    <dbReference type="NCBI Taxonomy" id="1763456"/>
    <lineage>
        <taxon>Eukaryota</taxon>
        <taxon>Fungi</taxon>
        <taxon>Dikarya</taxon>
        <taxon>Ascomycota</taxon>
        <taxon>Pezizomycotina</taxon>
        <taxon>Leotiomycetes</taxon>
        <taxon>Helotiales</taxon>
        <taxon>Pezizellaceae</taxon>
        <taxon>Calycina</taxon>
    </lineage>
</organism>
<sequence length="316" mass="34459">MVNRYRAARKGLVHNYTNRLTAFEHTPKPDSSSAQNLLIFIGGLFDGLQTVPYTDIISNALPETWSLAQVHLSSSYTGFGTSSLLRDATELAKCVTYFRTIKTGKIILMGHSTGCQDVMEYLTGPGHKKHPAIDGGIIQAPASDREAIVMTMDPSQYLHSVAVATKMVEDGGVEEIVPRVEINGVMPAPVCARRWLSLASPYHDGDDDYFSSDLKDEQLMKTFGALPKGSPICVIFSGEDEYIPKTVDKQGQIKRWAEVAKNGEGRVDEESSGVVDGASHNLAGNPEAVVNDLVKRVLLFLYSLSKDARGLEALLN</sequence>
<gene>
    <name evidence="1" type="ORF">BJ878DRAFT_270761</name>
</gene>
<dbReference type="Pfam" id="PF08538">
    <property type="entry name" value="DUF1749"/>
    <property type="match status" value="1"/>
</dbReference>
<dbReference type="PANTHER" id="PTHR31591">
    <property type="entry name" value="UPF0613 PROTEIN PB24D3.06C"/>
    <property type="match status" value="1"/>
</dbReference>
<keyword evidence="2" id="KW-1185">Reference proteome</keyword>
<dbReference type="OrthoDB" id="10034502at2759"/>
<proteinExistence type="predicted"/>
<dbReference type="EMBL" id="MU254348">
    <property type="protein sequence ID" value="KAG9240769.1"/>
    <property type="molecule type" value="Genomic_DNA"/>
</dbReference>